<dbReference type="PROSITE" id="PS51123">
    <property type="entry name" value="OMPA_2"/>
    <property type="match status" value="1"/>
</dbReference>
<feature type="compositionally biased region" description="Gly residues" evidence="5">
    <location>
        <begin position="32"/>
        <end position="42"/>
    </location>
</feature>
<protein>
    <submittedName>
        <fullName evidence="7">OmpA family protein</fullName>
    </submittedName>
</protein>
<dbReference type="InterPro" id="IPR050330">
    <property type="entry name" value="Bact_OuterMem_StrucFunc"/>
</dbReference>
<dbReference type="CDD" id="cd07185">
    <property type="entry name" value="OmpA_C-like"/>
    <property type="match status" value="1"/>
</dbReference>
<evidence type="ECO:0000256" key="5">
    <source>
        <dbReference type="SAM" id="MobiDB-lite"/>
    </source>
</evidence>
<dbReference type="InterPro" id="IPR036737">
    <property type="entry name" value="OmpA-like_sf"/>
</dbReference>
<dbReference type="SUPFAM" id="SSF103088">
    <property type="entry name" value="OmpA-like"/>
    <property type="match status" value="1"/>
</dbReference>
<proteinExistence type="predicted"/>
<keyword evidence="8" id="KW-1185">Reference proteome</keyword>
<feature type="compositionally biased region" description="Basic and acidic residues" evidence="5">
    <location>
        <begin position="341"/>
        <end position="351"/>
    </location>
</feature>
<feature type="domain" description="OmpA-like" evidence="6">
    <location>
        <begin position="239"/>
        <end position="358"/>
    </location>
</feature>
<dbReference type="Proteomes" id="UP000595895">
    <property type="component" value="Chromosome"/>
</dbReference>
<name>A0A7T7MAH3_9ACTO</name>
<dbReference type="InterPro" id="IPR006664">
    <property type="entry name" value="OMP_bac"/>
</dbReference>
<evidence type="ECO:0000313" key="7">
    <source>
        <dbReference type="EMBL" id="QQM67699.1"/>
    </source>
</evidence>
<reference evidence="7 8" key="1">
    <citation type="submission" date="2020-12" db="EMBL/GenBank/DDBJ databases">
        <authorList>
            <person name="Zhou J."/>
        </authorList>
    </citation>
    <scope>NUCLEOTIDE SEQUENCE [LARGE SCALE GENOMIC DNA]</scope>
    <source>
        <strain evidence="7 8">CCUG 61299</strain>
    </source>
</reference>
<evidence type="ECO:0000256" key="4">
    <source>
        <dbReference type="PROSITE-ProRule" id="PRU00473"/>
    </source>
</evidence>
<feature type="region of interest" description="Disordered" evidence="5">
    <location>
        <begin position="326"/>
        <end position="362"/>
    </location>
</feature>
<dbReference type="AlphaFoldDB" id="A0A7T7MAH3"/>
<organism evidence="7 8">
    <name type="scientific">Actinomyces weissii</name>
    <dbReference type="NCBI Taxonomy" id="675090"/>
    <lineage>
        <taxon>Bacteria</taxon>
        <taxon>Bacillati</taxon>
        <taxon>Actinomycetota</taxon>
        <taxon>Actinomycetes</taxon>
        <taxon>Actinomycetales</taxon>
        <taxon>Actinomycetaceae</taxon>
        <taxon>Actinomyces</taxon>
    </lineage>
</organism>
<evidence type="ECO:0000259" key="6">
    <source>
        <dbReference type="PROSITE" id="PS51123"/>
    </source>
</evidence>
<dbReference type="PANTHER" id="PTHR30329">
    <property type="entry name" value="STATOR ELEMENT OF FLAGELLAR MOTOR COMPLEX"/>
    <property type="match status" value="1"/>
</dbReference>
<feature type="compositionally biased region" description="Polar residues" evidence="5">
    <location>
        <begin position="44"/>
        <end position="67"/>
    </location>
</feature>
<dbReference type="Pfam" id="PF00691">
    <property type="entry name" value="OmpA"/>
    <property type="match status" value="1"/>
</dbReference>
<evidence type="ECO:0000256" key="2">
    <source>
        <dbReference type="ARBA" id="ARBA00023136"/>
    </source>
</evidence>
<evidence type="ECO:0000313" key="8">
    <source>
        <dbReference type="Proteomes" id="UP000595895"/>
    </source>
</evidence>
<dbReference type="EMBL" id="CP066802">
    <property type="protein sequence ID" value="QQM67699.1"/>
    <property type="molecule type" value="Genomic_DNA"/>
</dbReference>
<evidence type="ECO:0000256" key="3">
    <source>
        <dbReference type="ARBA" id="ARBA00023237"/>
    </source>
</evidence>
<evidence type="ECO:0000256" key="1">
    <source>
        <dbReference type="ARBA" id="ARBA00004442"/>
    </source>
</evidence>
<dbReference type="GO" id="GO:0009279">
    <property type="term" value="C:cell outer membrane"/>
    <property type="evidence" value="ECO:0007669"/>
    <property type="project" value="UniProtKB-SubCell"/>
</dbReference>
<accession>A0A7T7MAH3</accession>
<feature type="region of interest" description="Disordered" evidence="5">
    <location>
        <begin position="32"/>
        <end position="77"/>
    </location>
</feature>
<keyword evidence="3" id="KW-0998">Cell outer membrane</keyword>
<dbReference type="PRINTS" id="PR01021">
    <property type="entry name" value="OMPADOMAIN"/>
</dbReference>
<dbReference type="KEGG" id="awe:JG540_02120"/>
<sequence>MCAVGGLSRRGVLLGSVAVGVPLLTGCGGKKVPGGEAGGGHSGATSPSAQPTGEPTQAPTSTPSVEASQPGKPPVVRLDSTLGERLVHLDVGPAVRVGQQTVVRLEASVDTGGTAPLSFGSSRLTDVYLLSLEQSLAWPVQDTSSKAAQGDTGGVTSPGKPLVVFPVFGALGEGLSRVQVLVPGFGVALDVPVVTPDQAGFDAQQVVSAAVLDAADKGPLPVEFFCGAADGSFDVDRGQDQVTVSLANDVTFAVDSAELSGQADSVLATVVTELGRYPSGGSLSIVGHTDDVADDAYNQTLSEKRAQAVHGRLGQLTDLSQWQVTVSGKGESEPRVPGTTEEARAANRRVELQVSPAKPEEA</sequence>
<dbReference type="Gene3D" id="3.30.1330.60">
    <property type="entry name" value="OmpA-like domain"/>
    <property type="match status" value="1"/>
</dbReference>
<dbReference type="InterPro" id="IPR006665">
    <property type="entry name" value="OmpA-like"/>
</dbReference>
<keyword evidence="2 4" id="KW-0472">Membrane</keyword>
<gene>
    <name evidence="7" type="ORF">JG540_02120</name>
</gene>
<dbReference type="PANTHER" id="PTHR30329:SF21">
    <property type="entry name" value="LIPOPROTEIN YIAD-RELATED"/>
    <property type="match status" value="1"/>
</dbReference>
<comment type="subcellular location">
    <subcellularLocation>
        <location evidence="1">Cell outer membrane</location>
    </subcellularLocation>
</comment>